<dbReference type="PANTHER" id="PTHR43038">
    <property type="entry name" value="ATP-BINDING CASSETTE, SUB-FAMILY H, MEMBER 1"/>
    <property type="match status" value="1"/>
</dbReference>
<protein>
    <submittedName>
        <fullName evidence="2">ABC-2 type transport system ATP-binding protein</fullName>
    </submittedName>
</protein>
<accession>A0ABS4D317</accession>
<proteinExistence type="predicted"/>
<dbReference type="Gene3D" id="3.40.50.300">
    <property type="entry name" value="P-loop containing nucleotide triphosphate hydrolases"/>
    <property type="match status" value="1"/>
</dbReference>
<dbReference type="InterPro" id="IPR003439">
    <property type="entry name" value="ABC_transporter-like_ATP-bd"/>
</dbReference>
<gene>
    <name evidence="2" type="ORF">JOC74_004563</name>
</gene>
<keyword evidence="3" id="KW-1185">Reference proteome</keyword>
<reference evidence="2 3" key="1">
    <citation type="submission" date="2021-01" db="EMBL/GenBank/DDBJ databases">
        <title>Genomic Encyclopedia of Type Strains, Phase IV (KMG-IV): sequencing the most valuable type-strain genomes for metagenomic binning, comparative biology and taxonomic classification.</title>
        <authorList>
            <person name="Goeker M."/>
        </authorList>
    </citation>
    <scope>NUCLEOTIDE SEQUENCE [LARGE SCALE GENOMIC DNA]</scope>
    <source>
        <strain evidence="2 3">DSM 103394</strain>
    </source>
</reference>
<dbReference type="SUPFAM" id="SSF52540">
    <property type="entry name" value="P-loop containing nucleoside triphosphate hydrolases"/>
    <property type="match status" value="1"/>
</dbReference>
<dbReference type="GO" id="GO:0005524">
    <property type="term" value="F:ATP binding"/>
    <property type="evidence" value="ECO:0007669"/>
    <property type="project" value="UniProtKB-KW"/>
</dbReference>
<evidence type="ECO:0000259" key="1">
    <source>
        <dbReference type="PROSITE" id="PS50893"/>
    </source>
</evidence>
<keyword evidence="2" id="KW-0547">Nucleotide-binding</keyword>
<sequence>MSLLQIKQIEKSKGNTIIFPKIDLDIHKEEIIAIQCNNEVGKQLIMMMIGETSLSNGEVLLEGLPLNHHFKSLSNRVGLFLLDEAMYERLTPREYLNFLKRLYDVNVEIDSLLQKVGLAEKVKTKISKLSYSEKKRIQLARVILHQPDLIVMEEPDQNIDIESKIIMQRVLEEFKGQGKSVLITTNNFESAITMTNTVYRLNEEGLKKIDVIDEEKGVCIPFQ</sequence>
<name>A0ABS4D317_9BACI</name>
<comment type="caution">
    <text evidence="2">The sequence shown here is derived from an EMBL/GenBank/DDBJ whole genome shotgun (WGS) entry which is preliminary data.</text>
</comment>
<dbReference type="Pfam" id="PF00005">
    <property type="entry name" value="ABC_tran"/>
    <property type="match status" value="1"/>
</dbReference>
<dbReference type="RefSeq" id="WP_082364287.1">
    <property type="nucleotide sequence ID" value="NZ_JAFDST010000008.1"/>
</dbReference>
<keyword evidence="2" id="KW-0067">ATP-binding</keyword>
<dbReference type="PANTHER" id="PTHR43038:SF3">
    <property type="entry name" value="ABC TRANSPORTER G FAMILY MEMBER 20 ISOFORM X1"/>
    <property type="match status" value="1"/>
</dbReference>
<evidence type="ECO:0000313" key="2">
    <source>
        <dbReference type="EMBL" id="MBP1084016.1"/>
    </source>
</evidence>
<dbReference type="InterPro" id="IPR027417">
    <property type="entry name" value="P-loop_NTPase"/>
</dbReference>
<dbReference type="Proteomes" id="UP000674416">
    <property type="component" value="Unassembled WGS sequence"/>
</dbReference>
<feature type="domain" description="ABC transporter" evidence="1">
    <location>
        <begin position="4"/>
        <end position="220"/>
    </location>
</feature>
<evidence type="ECO:0000313" key="3">
    <source>
        <dbReference type="Proteomes" id="UP000674416"/>
    </source>
</evidence>
<dbReference type="EMBL" id="JAFDST010000008">
    <property type="protein sequence ID" value="MBP1084016.1"/>
    <property type="molecule type" value="Genomic_DNA"/>
</dbReference>
<organism evidence="2 3">
    <name type="scientific">Bacillus capparidis</name>
    <dbReference type="NCBI Taxonomy" id="1840411"/>
    <lineage>
        <taxon>Bacteria</taxon>
        <taxon>Bacillati</taxon>
        <taxon>Bacillota</taxon>
        <taxon>Bacilli</taxon>
        <taxon>Bacillales</taxon>
        <taxon>Bacillaceae</taxon>
        <taxon>Bacillus</taxon>
    </lineage>
</organism>
<dbReference type="PROSITE" id="PS50893">
    <property type="entry name" value="ABC_TRANSPORTER_2"/>
    <property type="match status" value="1"/>
</dbReference>